<dbReference type="GO" id="GO:0031261">
    <property type="term" value="C:DNA replication preinitiation complex"/>
    <property type="evidence" value="ECO:0007669"/>
    <property type="project" value="TreeGrafter"/>
</dbReference>
<dbReference type="STRING" id="796604.A0A2X0N4N3"/>
<dbReference type="Pfam" id="PF18137">
    <property type="entry name" value="WHD_ORC"/>
    <property type="match status" value="1"/>
</dbReference>
<comment type="similarity">
    <text evidence="2">Belongs to the ORC3 family.</text>
</comment>
<evidence type="ECO:0000313" key="9">
    <source>
        <dbReference type="EMBL" id="SGY75433.1"/>
    </source>
</evidence>
<evidence type="ECO:0000256" key="3">
    <source>
        <dbReference type="ARBA" id="ARBA00022705"/>
    </source>
</evidence>
<dbReference type="InterPro" id="IPR040855">
    <property type="entry name" value="ORC_WH_C"/>
</dbReference>
<keyword evidence="3" id="KW-0235">DNA replication</keyword>
<feature type="domain" description="Origin recognition complex subunit 3 winged helix C-terminal" evidence="8">
    <location>
        <begin position="682"/>
        <end position="795"/>
    </location>
</feature>
<evidence type="ECO:0000256" key="1">
    <source>
        <dbReference type="ARBA" id="ARBA00004123"/>
    </source>
</evidence>
<feature type="region of interest" description="Disordered" evidence="6">
    <location>
        <begin position="33"/>
        <end position="66"/>
    </location>
</feature>
<protein>
    <submittedName>
        <fullName evidence="9">BQ5605_C005g03426 protein</fullName>
    </submittedName>
</protein>
<evidence type="ECO:0000259" key="7">
    <source>
        <dbReference type="Pfam" id="PF07034"/>
    </source>
</evidence>
<gene>
    <name evidence="9" type="primary">BQ5605_C005g03426</name>
    <name evidence="9" type="ORF">BQ5605_C005G03426</name>
</gene>
<dbReference type="AlphaFoldDB" id="A0A2X0N4N3"/>
<dbReference type="PANTHER" id="PTHR12748">
    <property type="entry name" value="ORIGIN RECOGNITION COMPLEX SUBUNIT 3"/>
    <property type="match status" value="1"/>
</dbReference>
<dbReference type="GO" id="GO:0003688">
    <property type="term" value="F:DNA replication origin binding"/>
    <property type="evidence" value="ECO:0007669"/>
    <property type="project" value="TreeGrafter"/>
</dbReference>
<feature type="compositionally biased region" description="Polar residues" evidence="6">
    <location>
        <begin position="33"/>
        <end position="50"/>
    </location>
</feature>
<dbReference type="Pfam" id="PF07034">
    <property type="entry name" value="ORC3_N"/>
    <property type="match status" value="1"/>
</dbReference>
<accession>A0A2X0N4N3</accession>
<comment type="subcellular location">
    <subcellularLocation>
        <location evidence="1">Nucleus</location>
    </subcellularLocation>
</comment>
<name>A0A2X0N4N3_9BASI</name>
<dbReference type="EMBL" id="FQNC01000047">
    <property type="protein sequence ID" value="SGY75433.1"/>
    <property type="molecule type" value="Genomic_DNA"/>
</dbReference>
<dbReference type="GO" id="GO:0005656">
    <property type="term" value="C:nuclear pre-replicative complex"/>
    <property type="evidence" value="ECO:0007669"/>
    <property type="project" value="TreeGrafter"/>
</dbReference>
<dbReference type="GO" id="GO:0005664">
    <property type="term" value="C:nuclear origin of replication recognition complex"/>
    <property type="evidence" value="ECO:0007669"/>
    <property type="project" value="InterPro"/>
</dbReference>
<evidence type="ECO:0000313" key="10">
    <source>
        <dbReference type="Proteomes" id="UP000249464"/>
    </source>
</evidence>
<keyword evidence="5" id="KW-0539">Nucleus</keyword>
<dbReference type="InterPro" id="IPR020795">
    <property type="entry name" value="ORC3"/>
</dbReference>
<dbReference type="Proteomes" id="UP000249464">
    <property type="component" value="Unassembled WGS sequence"/>
</dbReference>
<keyword evidence="4" id="KW-0238">DNA-binding</keyword>
<feature type="region of interest" description="Disordered" evidence="6">
    <location>
        <begin position="731"/>
        <end position="761"/>
    </location>
</feature>
<reference evidence="9 10" key="1">
    <citation type="submission" date="2016-11" db="EMBL/GenBank/DDBJ databases">
        <authorList>
            <person name="Jaros S."/>
            <person name="Januszkiewicz K."/>
            <person name="Wedrychowicz H."/>
        </authorList>
    </citation>
    <scope>NUCLEOTIDE SEQUENCE [LARGE SCALE GENOMIC DNA]</scope>
</reference>
<evidence type="ECO:0000256" key="4">
    <source>
        <dbReference type="ARBA" id="ARBA00023125"/>
    </source>
</evidence>
<dbReference type="PANTHER" id="PTHR12748:SF0">
    <property type="entry name" value="ORIGIN RECOGNITION COMPLEX SUBUNIT 3"/>
    <property type="match status" value="1"/>
</dbReference>
<dbReference type="GO" id="GO:0006270">
    <property type="term" value="P:DNA replication initiation"/>
    <property type="evidence" value="ECO:0007669"/>
    <property type="project" value="TreeGrafter"/>
</dbReference>
<evidence type="ECO:0000259" key="8">
    <source>
        <dbReference type="Pfam" id="PF18137"/>
    </source>
</evidence>
<evidence type="ECO:0000256" key="5">
    <source>
        <dbReference type="ARBA" id="ARBA00023242"/>
    </source>
</evidence>
<feature type="compositionally biased region" description="Acidic residues" evidence="6">
    <location>
        <begin position="738"/>
        <end position="756"/>
    </location>
</feature>
<feature type="domain" description="Origin recognition complex subunit 3 N-terminal" evidence="7">
    <location>
        <begin position="114"/>
        <end position="422"/>
    </location>
</feature>
<dbReference type="InterPro" id="IPR045667">
    <property type="entry name" value="ORC3_N"/>
</dbReference>
<evidence type="ECO:0000256" key="2">
    <source>
        <dbReference type="ARBA" id="ARBA00010977"/>
    </source>
</evidence>
<keyword evidence="10" id="KW-1185">Reference proteome</keyword>
<organism evidence="9 10">
    <name type="scientific">Microbotryum silenes-dioicae</name>
    <dbReference type="NCBI Taxonomy" id="796604"/>
    <lineage>
        <taxon>Eukaryota</taxon>
        <taxon>Fungi</taxon>
        <taxon>Dikarya</taxon>
        <taxon>Basidiomycota</taxon>
        <taxon>Pucciniomycotina</taxon>
        <taxon>Microbotryomycetes</taxon>
        <taxon>Microbotryales</taxon>
        <taxon>Microbotryaceae</taxon>
        <taxon>Microbotryum</taxon>
    </lineage>
</organism>
<dbReference type="CDD" id="cd20704">
    <property type="entry name" value="Orc3"/>
    <property type="match status" value="1"/>
</dbReference>
<evidence type="ECO:0000256" key="6">
    <source>
        <dbReference type="SAM" id="MobiDB-lite"/>
    </source>
</evidence>
<proteinExistence type="inferred from homology"/>
<sequence>MHSSRLDGAWAVPAASTSRSVVTLPYRAPQAQLTEGNSHGHNNRGQNNALSADDTARQGRSARGRDVIDTTSAKARLQQQQQQAFDFFDSSRKYHEPGQDWPCVFAYIVAPGADQSWIQPYTRAWSATAQRIQSTLSTVHHSSLDEITAFANHCAGQGSRPSLAESLTAGSLLAVGLLIGANPGASALLFSSLTRHLVLPHHDQTTANSAPPSLVSRISSRDCVSLQSALRSVISGFMGRPKFDDSDEEDAEGEAVVSSGLKSATLPADDVRNLCVWYAHKYRNTQQRMRPGLVVMIEDLEGIDATVMTSLFEVLHSCASKVPLTFLIGVATSSDALYHAIPRTCANLLDVTEFFVDLGLSAFNGLMTSISLAWDPPVVLGPQIQDTLLHVFDESHHSIDATISAMQLAYAQQFRTQPAAVLGDETDFDQNDFHDVVEMLLALPSVAQAGPAFIAKIEESADSAWAAIEGARIAKKGWHMRRRLAWELVEAVLEVWAPRRTRSVQERWSLLERGTLLEEAAADWEKLILLSSAEKIQRWIEISLGRLEAISADNTETGQQLFNSKYRSDELVQQLYSSGDGRQNFVNSNVAGMEAVHGLTASASIDIEFSSFTKAMATLFSDTLKNACESFKSIPLHEIWYVDDPGPLKRTRPAYLSCVHRCLSGPETRAAGPPKRASRRDVDQSAIDLSNDLATAYKLYQETGRTINLADWFTAFDATARAEETTTIRRKRRRVGQEDLDGDSSDHEAEEEDEEASDPRRRTQARFLRVVGDLAHIGFLNPTSRKSEHVLKNIF</sequence>